<protein>
    <recommendedName>
        <fullName evidence="3">Lethal giant larvae homologue 2 domain-containing protein</fullName>
    </recommendedName>
</protein>
<organism evidence="4 5">
    <name type="scientific">Monodon monoceros</name>
    <name type="common">Narwhal</name>
    <name type="synonym">Ceratodon monodon</name>
    <dbReference type="NCBI Taxonomy" id="40151"/>
    <lineage>
        <taxon>Eukaryota</taxon>
        <taxon>Metazoa</taxon>
        <taxon>Chordata</taxon>
        <taxon>Craniata</taxon>
        <taxon>Vertebrata</taxon>
        <taxon>Euteleostomi</taxon>
        <taxon>Mammalia</taxon>
        <taxon>Eutheria</taxon>
        <taxon>Laurasiatheria</taxon>
        <taxon>Artiodactyla</taxon>
        <taxon>Whippomorpha</taxon>
        <taxon>Cetacea</taxon>
        <taxon>Odontoceti</taxon>
        <taxon>Monodontidae</taxon>
        <taxon>Monodon</taxon>
    </lineage>
</organism>
<name>A0A4U1ECZ2_MONMO</name>
<dbReference type="Proteomes" id="UP000308365">
    <property type="component" value="Unassembled WGS sequence"/>
</dbReference>
<gene>
    <name evidence="4" type="ORF">EI555_006366</name>
</gene>
<sequence length="726" mass="81261">VVEALQEHPWHPSQILIRYSWELIVIWDLQGSRVLCHCLSSQQQENICWQWDGHLIAAILTAATASGPCPQPEPLHSCVPFGPFPCKAITNIFWLTTKQGLPFTIFKGGMLWAGYGDCHCISVVHNSQQTASDFISRVVDFTLLVEMDCAAAFDDPYTQVVLAEEELVPPYLASLNCSAITCSHQVSNILLKLWEHIITAGSWQNTHFSTVDMVRFWDACGMCLLLLYKLSTVQVFLTNTDPSENLTAQGEDEWSLLCKVGSFDPHSDDLQLGIQKIFLCKYSGYLVVATTAGQVRVLELNDEEVEHSMEQVEADLLQDQEGYRWKGQERLCACPGPVCFEPGFQPFVLVQCQPLVVVTFLALHSQWHFVAFGTSHGFSLFDHRHDQLALEGPLSHVKSLKTSLCQSFRWTLCSRVSKRRCAGGEHQAEQTHMQNMELVPVQCKMEAHSAADTFMGLVRTLYLTDIYLRDNSRLCLLLWAGTNGSTVFAFALCMTPEEHRMDEPSLEVAHDLSKSLDIQGSHQLFVGSEEQFKVSARLKLKLTTLEGLRVHCRAEDYREHHLAVITNMVDVSSIAFCIFTKYGQGFYLISPSKFEHSSLSTKWLVEPQCLVDSAEAKNYSCPRNGLGPEKALGGARNSAKMEHALLSDERVLKEIQSTLERDQGHCGNWPFLAKRPMHWAMQGVGGPPFSTLLLLLASGEETPQVLGAIPSWALTILVLLSMLHSF</sequence>
<evidence type="ECO:0000256" key="2">
    <source>
        <dbReference type="ARBA" id="ARBA00022737"/>
    </source>
</evidence>
<proteinExistence type="predicted"/>
<dbReference type="PANTHER" id="PTHR10241:SF20">
    <property type="entry name" value="LLGL SCRIBBLE CELL POLARITY COMPLEX COMPONENT 2"/>
    <property type="match status" value="1"/>
</dbReference>
<dbReference type="GO" id="GO:0032878">
    <property type="term" value="P:regulation of establishment or maintenance of cell polarity"/>
    <property type="evidence" value="ECO:0007669"/>
    <property type="project" value="TreeGrafter"/>
</dbReference>
<accession>A0A4U1ECZ2</accession>
<dbReference type="PRINTS" id="PR00962">
    <property type="entry name" value="LETHAL2GIANT"/>
</dbReference>
<evidence type="ECO:0000259" key="3">
    <source>
        <dbReference type="Pfam" id="PF08366"/>
    </source>
</evidence>
<evidence type="ECO:0000313" key="4">
    <source>
        <dbReference type="EMBL" id="TKC33934.1"/>
    </source>
</evidence>
<dbReference type="GO" id="GO:0030864">
    <property type="term" value="C:cortical actin cytoskeleton"/>
    <property type="evidence" value="ECO:0007669"/>
    <property type="project" value="TreeGrafter"/>
</dbReference>
<dbReference type="GO" id="GO:0045159">
    <property type="term" value="F:myosin II binding"/>
    <property type="evidence" value="ECO:0007669"/>
    <property type="project" value="TreeGrafter"/>
</dbReference>
<dbReference type="GO" id="GO:0008593">
    <property type="term" value="P:regulation of Notch signaling pathway"/>
    <property type="evidence" value="ECO:0007669"/>
    <property type="project" value="TreeGrafter"/>
</dbReference>
<dbReference type="GO" id="GO:0030866">
    <property type="term" value="P:cortical actin cytoskeleton organization"/>
    <property type="evidence" value="ECO:0007669"/>
    <property type="project" value="TreeGrafter"/>
</dbReference>
<feature type="non-terminal residue" evidence="4">
    <location>
        <position position="1"/>
    </location>
</feature>
<keyword evidence="2" id="KW-0677">Repeat</keyword>
<dbReference type="Pfam" id="PF08366">
    <property type="entry name" value="LLGL"/>
    <property type="match status" value="1"/>
</dbReference>
<dbReference type="PANTHER" id="PTHR10241">
    <property type="entry name" value="LETHAL 2 GIANT LARVAE PROTEIN"/>
    <property type="match status" value="1"/>
</dbReference>
<feature type="domain" description="Lethal giant larvae homologue 2" evidence="3">
    <location>
        <begin position="79"/>
        <end position="168"/>
    </location>
</feature>
<comment type="caution">
    <text evidence="4">The sequence shown here is derived from an EMBL/GenBank/DDBJ whole genome shotgun (WGS) entry which is preliminary data.</text>
</comment>
<keyword evidence="1" id="KW-0853">WD repeat</keyword>
<dbReference type="AlphaFoldDB" id="A0A4U1ECZ2"/>
<dbReference type="GO" id="GO:0005886">
    <property type="term" value="C:plasma membrane"/>
    <property type="evidence" value="ECO:0007669"/>
    <property type="project" value="TreeGrafter"/>
</dbReference>
<reference evidence="5" key="1">
    <citation type="journal article" date="2019" name="IScience">
        <title>Narwhal Genome Reveals Long-Term Low Genetic Diversity despite Current Large Abundance Size.</title>
        <authorList>
            <person name="Westbury M.V."/>
            <person name="Petersen B."/>
            <person name="Garde E."/>
            <person name="Heide-Jorgensen M.P."/>
            <person name="Lorenzen E.D."/>
        </authorList>
    </citation>
    <scope>NUCLEOTIDE SEQUENCE [LARGE SCALE GENOMIC DNA]</scope>
</reference>
<evidence type="ECO:0000313" key="5">
    <source>
        <dbReference type="Proteomes" id="UP000308365"/>
    </source>
</evidence>
<dbReference type="GO" id="GO:0051294">
    <property type="term" value="P:establishment of spindle orientation"/>
    <property type="evidence" value="ECO:0007669"/>
    <property type="project" value="TreeGrafter"/>
</dbReference>
<dbReference type="InterPro" id="IPR000664">
    <property type="entry name" value="Lethal2_giant"/>
</dbReference>
<dbReference type="InterPro" id="IPR013577">
    <property type="entry name" value="LLGL2"/>
</dbReference>
<dbReference type="EMBL" id="RWIC01002211">
    <property type="protein sequence ID" value="TKC33934.1"/>
    <property type="molecule type" value="Genomic_DNA"/>
</dbReference>
<dbReference type="GO" id="GO:0006893">
    <property type="term" value="P:Golgi to plasma membrane transport"/>
    <property type="evidence" value="ECO:0007669"/>
    <property type="project" value="TreeGrafter"/>
</dbReference>
<dbReference type="GO" id="GO:0005096">
    <property type="term" value="F:GTPase activator activity"/>
    <property type="evidence" value="ECO:0007669"/>
    <property type="project" value="TreeGrafter"/>
</dbReference>
<evidence type="ECO:0000256" key="1">
    <source>
        <dbReference type="ARBA" id="ARBA00022574"/>
    </source>
</evidence>